<protein>
    <recommendedName>
        <fullName evidence="10">Thiamine-phosphate synthase</fullName>
        <shortName evidence="10">TP synthase</shortName>
        <shortName evidence="10">TPS</shortName>
        <ecNumber evidence="10">2.5.1.3</ecNumber>
    </recommendedName>
    <alternativeName>
        <fullName evidence="10">Thiamine-phosphate pyrophosphorylase</fullName>
        <shortName evidence="10">TMP pyrophosphorylase</shortName>
        <shortName evidence="10">TMP-PPase</shortName>
    </alternativeName>
</protein>
<dbReference type="GO" id="GO:0005737">
    <property type="term" value="C:cytoplasm"/>
    <property type="evidence" value="ECO:0007669"/>
    <property type="project" value="TreeGrafter"/>
</dbReference>
<dbReference type="SUPFAM" id="SSF51391">
    <property type="entry name" value="Thiamin phosphate synthase"/>
    <property type="match status" value="1"/>
</dbReference>
<evidence type="ECO:0000256" key="10">
    <source>
        <dbReference type="HAMAP-Rule" id="MF_00097"/>
    </source>
</evidence>
<comment type="catalytic activity">
    <reaction evidence="7 10 11">
        <text>4-methyl-5-(2-phosphooxyethyl)-thiazole + 4-amino-2-methyl-5-(diphosphooxymethyl)pyrimidine + H(+) = thiamine phosphate + diphosphate</text>
        <dbReference type="Rhea" id="RHEA:22328"/>
        <dbReference type="ChEBI" id="CHEBI:15378"/>
        <dbReference type="ChEBI" id="CHEBI:33019"/>
        <dbReference type="ChEBI" id="CHEBI:37575"/>
        <dbReference type="ChEBI" id="CHEBI:57841"/>
        <dbReference type="ChEBI" id="CHEBI:58296"/>
        <dbReference type="EC" id="2.5.1.3"/>
    </reaction>
</comment>
<gene>
    <name evidence="10 14" type="primary">thiE</name>
    <name evidence="14" type="ORF">AAG747_13760</name>
</gene>
<dbReference type="PANTHER" id="PTHR20857:SF23">
    <property type="entry name" value="THIAMINE BIOSYNTHETIC BIFUNCTIONAL ENZYME"/>
    <property type="match status" value="1"/>
</dbReference>
<evidence type="ECO:0000256" key="8">
    <source>
        <dbReference type="ARBA" id="ARBA00047851"/>
    </source>
</evidence>
<feature type="binding site" evidence="10">
    <location>
        <position position="68"/>
    </location>
    <ligand>
        <name>Mg(2+)</name>
        <dbReference type="ChEBI" id="CHEBI:18420"/>
    </ligand>
</feature>
<feature type="binding site" evidence="10">
    <location>
        <begin position="35"/>
        <end position="39"/>
    </location>
    <ligand>
        <name>4-amino-2-methyl-5-(diphosphooxymethyl)pyrimidine</name>
        <dbReference type="ChEBI" id="CHEBI:57841"/>
    </ligand>
</feature>
<dbReference type="PANTHER" id="PTHR20857">
    <property type="entry name" value="THIAMINE-PHOSPHATE PYROPHOSPHORYLASE"/>
    <property type="match status" value="1"/>
</dbReference>
<feature type="binding site" evidence="10">
    <location>
        <position position="87"/>
    </location>
    <ligand>
        <name>Mg(2+)</name>
        <dbReference type="ChEBI" id="CHEBI:18420"/>
    </ligand>
</feature>
<comment type="pathway">
    <text evidence="2 10 12">Cofactor biosynthesis; thiamine diphosphate biosynthesis; thiamine phosphate from 4-amino-2-methyl-5-diphosphomethylpyrimidine and 4-methyl-5-(2-phosphoethyl)-thiazole: step 1/1.</text>
</comment>
<dbReference type="HAMAP" id="MF_00097">
    <property type="entry name" value="TMP_synthase"/>
    <property type="match status" value="1"/>
</dbReference>
<dbReference type="CDD" id="cd00564">
    <property type="entry name" value="TMP_TenI"/>
    <property type="match status" value="1"/>
</dbReference>
<feature type="binding site" evidence="10">
    <location>
        <begin position="132"/>
        <end position="134"/>
    </location>
    <ligand>
        <name>2-[(2R,5Z)-2-carboxy-4-methylthiazol-5(2H)-ylidene]ethyl phosphate</name>
        <dbReference type="ChEBI" id="CHEBI:62899"/>
    </ligand>
</feature>
<evidence type="ECO:0000259" key="13">
    <source>
        <dbReference type="Pfam" id="PF02581"/>
    </source>
</evidence>
<dbReference type="InterPro" id="IPR036206">
    <property type="entry name" value="ThiamineP_synth_sf"/>
</dbReference>
<keyword evidence="6 10" id="KW-0784">Thiamine biosynthesis</keyword>
<comment type="function">
    <text evidence="1 10">Condenses 4-methyl-5-(beta-hydroxyethyl)thiazole monophosphate (THZ-P) and 2-methyl-4-amino-5-hydroxymethyl pyrimidine pyrophosphate (HMP-PP) to form thiamine monophosphate (TMP).</text>
</comment>
<feature type="binding site" evidence="10">
    <location>
        <begin position="183"/>
        <end position="184"/>
    </location>
    <ligand>
        <name>2-[(2R,5Z)-2-carboxy-4-methylthiazol-5(2H)-ylidene]ethyl phosphate</name>
        <dbReference type="ChEBI" id="CHEBI:62899"/>
    </ligand>
</feature>
<dbReference type="GO" id="GO:0004789">
    <property type="term" value="F:thiamine-phosphate diphosphorylase activity"/>
    <property type="evidence" value="ECO:0007669"/>
    <property type="project" value="UniProtKB-UniRule"/>
</dbReference>
<comment type="similarity">
    <text evidence="10 11">Belongs to the thiamine-phosphate synthase family.</text>
</comment>
<comment type="catalytic activity">
    <reaction evidence="9 10 11">
        <text>2-[(2R,5Z)-2-carboxy-4-methylthiazol-5(2H)-ylidene]ethyl phosphate + 4-amino-2-methyl-5-(diphosphooxymethyl)pyrimidine + 2 H(+) = thiamine phosphate + CO2 + diphosphate</text>
        <dbReference type="Rhea" id="RHEA:47844"/>
        <dbReference type="ChEBI" id="CHEBI:15378"/>
        <dbReference type="ChEBI" id="CHEBI:16526"/>
        <dbReference type="ChEBI" id="CHEBI:33019"/>
        <dbReference type="ChEBI" id="CHEBI:37575"/>
        <dbReference type="ChEBI" id="CHEBI:57841"/>
        <dbReference type="ChEBI" id="CHEBI:62899"/>
        <dbReference type="EC" id="2.5.1.3"/>
    </reaction>
</comment>
<dbReference type="FunFam" id="3.20.20.70:FF:000096">
    <property type="entry name" value="Thiamine-phosphate synthase"/>
    <property type="match status" value="1"/>
</dbReference>
<evidence type="ECO:0000256" key="2">
    <source>
        <dbReference type="ARBA" id="ARBA00005165"/>
    </source>
</evidence>
<sequence length="212" mass="23103">MMEGIYLVTDRKLIQGKSWLYVVEEAVKGGVSLVQLREKEISTREFIELGLALKQVLAPYQVPLLVNDRVDVALAIGAEGVHIGQSDMPYPVARALLGEKALIGLSVETQEQVLLANQWEVDYIALSPVFPTPTKTDTHTPWGLEGIKAARKISKHPIVGIGGIHQHNAPEVVQAGVSMLAVVSEICTAEAPYQAAKNLLNVFNYSKPQTNI</sequence>
<evidence type="ECO:0000256" key="3">
    <source>
        <dbReference type="ARBA" id="ARBA00022679"/>
    </source>
</evidence>
<evidence type="ECO:0000256" key="4">
    <source>
        <dbReference type="ARBA" id="ARBA00022723"/>
    </source>
</evidence>
<dbReference type="InterPro" id="IPR013785">
    <property type="entry name" value="Aldolase_TIM"/>
</dbReference>
<comment type="catalytic activity">
    <reaction evidence="8 10 11">
        <text>2-(2-carboxy-4-methylthiazol-5-yl)ethyl phosphate + 4-amino-2-methyl-5-(diphosphooxymethyl)pyrimidine + 2 H(+) = thiamine phosphate + CO2 + diphosphate</text>
        <dbReference type="Rhea" id="RHEA:47848"/>
        <dbReference type="ChEBI" id="CHEBI:15378"/>
        <dbReference type="ChEBI" id="CHEBI:16526"/>
        <dbReference type="ChEBI" id="CHEBI:33019"/>
        <dbReference type="ChEBI" id="CHEBI:37575"/>
        <dbReference type="ChEBI" id="CHEBI:57841"/>
        <dbReference type="ChEBI" id="CHEBI:62890"/>
        <dbReference type="EC" id="2.5.1.3"/>
    </reaction>
</comment>
<evidence type="ECO:0000313" key="14">
    <source>
        <dbReference type="EMBL" id="MEN7548984.1"/>
    </source>
</evidence>
<dbReference type="NCBIfam" id="TIGR00693">
    <property type="entry name" value="thiE"/>
    <property type="match status" value="1"/>
</dbReference>
<feature type="binding site" evidence="10">
    <location>
        <position position="106"/>
    </location>
    <ligand>
        <name>4-amino-2-methyl-5-(diphosphooxymethyl)pyrimidine</name>
        <dbReference type="ChEBI" id="CHEBI:57841"/>
    </ligand>
</feature>
<keyword evidence="4 10" id="KW-0479">Metal-binding</keyword>
<dbReference type="Gene3D" id="3.20.20.70">
    <property type="entry name" value="Aldolase class I"/>
    <property type="match status" value="1"/>
</dbReference>
<keyword evidence="3 10" id="KW-0808">Transferase</keyword>
<evidence type="ECO:0000256" key="7">
    <source>
        <dbReference type="ARBA" id="ARBA00047334"/>
    </source>
</evidence>
<dbReference type="InterPro" id="IPR034291">
    <property type="entry name" value="TMP_synthase"/>
</dbReference>
<feature type="binding site" evidence="10">
    <location>
        <position position="67"/>
    </location>
    <ligand>
        <name>4-amino-2-methyl-5-(diphosphooxymethyl)pyrimidine</name>
        <dbReference type="ChEBI" id="CHEBI:57841"/>
    </ligand>
</feature>
<comment type="cofactor">
    <cofactor evidence="10">
        <name>Mg(2+)</name>
        <dbReference type="ChEBI" id="CHEBI:18420"/>
    </cofactor>
    <text evidence="10">Binds 1 Mg(2+) ion per subunit.</text>
</comment>
<evidence type="ECO:0000313" key="15">
    <source>
        <dbReference type="Proteomes" id="UP001403385"/>
    </source>
</evidence>
<dbReference type="GO" id="GO:0009229">
    <property type="term" value="P:thiamine diphosphate biosynthetic process"/>
    <property type="evidence" value="ECO:0007669"/>
    <property type="project" value="UniProtKB-UniRule"/>
</dbReference>
<dbReference type="Pfam" id="PF02581">
    <property type="entry name" value="TMP-TENI"/>
    <property type="match status" value="1"/>
</dbReference>
<keyword evidence="5 10" id="KW-0460">Magnesium</keyword>
<evidence type="ECO:0000256" key="6">
    <source>
        <dbReference type="ARBA" id="ARBA00022977"/>
    </source>
</evidence>
<organism evidence="14 15">
    <name type="scientific">Rapidithrix thailandica</name>
    <dbReference type="NCBI Taxonomy" id="413964"/>
    <lineage>
        <taxon>Bacteria</taxon>
        <taxon>Pseudomonadati</taxon>
        <taxon>Bacteroidota</taxon>
        <taxon>Cytophagia</taxon>
        <taxon>Cytophagales</taxon>
        <taxon>Flammeovirgaceae</taxon>
        <taxon>Rapidithrix</taxon>
    </lineage>
</organism>
<reference evidence="14 15" key="1">
    <citation type="submission" date="2024-04" db="EMBL/GenBank/DDBJ databases">
        <title>Novel genus in family Flammeovirgaceae.</title>
        <authorList>
            <person name="Nguyen T.H."/>
            <person name="Vuong T.Q."/>
            <person name="Le H."/>
            <person name="Kim S.-G."/>
        </authorList>
    </citation>
    <scope>NUCLEOTIDE SEQUENCE [LARGE SCALE GENOMIC DNA]</scope>
    <source>
        <strain evidence="14 15">JCM 23209</strain>
    </source>
</reference>
<name>A0AAW9RW10_9BACT</name>
<evidence type="ECO:0000256" key="1">
    <source>
        <dbReference type="ARBA" id="ARBA00003814"/>
    </source>
</evidence>
<dbReference type="RefSeq" id="WP_346821757.1">
    <property type="nucleotide sequence ID" value="NZ_JBDKWZ010000007.1"/>
</dbReference>
<feature type="binding site" evidence="10">
    <location>
        <position position="135"/>
    </location>
    <ligand>
        <name>4-amino-2-methyl-5-(diphosphooxymethyl)pyrimidine</name>
        <dbReference type="ChEBI" id="CHEBI:57841"/>
    </ligand>
</feature>
<feature type="domain" description="Thiamine phosphate synthase/TenI" evidence="13">
    <location>
        <begin position="5"/>
        <end position="186"/>
    </location>
</feature>
<dbReference type="EMBL" id="JBDKWZ010000007">
    <property type="protein sequence ID" value="MEN7548984.1"/>
    <property type="molecule type" value="Genomic_DNA"/>
</dbReference>
<accession>A0AAW9RW10</accession>
<keyword evidence="15" id="KW-1185">Reference proteome</keyword>
<dbReference type="GO" id="GO:0000287">
    <property type="term" value="F:magnesium ion binding"/>
    <property type="evidence" value="ECO:0007669"/>
    <property type="project" value="UniProtKB-UniRule"/>
</dbReference>
<evidence type="ECO:0000256" key="9">
    <source>
        <dbReference type="ARBA" id="ARBA00047883"/>
    </source>
</evidence>
<dbReference type="InterPro" id="IPR022998">
    <property type="entry name" value="ThiamineP_synth_TenI"/>
</dbReference>
<comment type="caution">
    <text evidence="14">The sequence shown here is derived from an EMBL/GenBank/DDBJ whole genome shotgun (WGS) entry which is preliminary data.</text>
</comment>
<proteinExistence type="inferred from homology"/>
<evidence type="ECO:0000256" key="11">
    <source>
        <dbReference type="RuleBase" id="RU003826"/>
    </source>
</evidence>
<feature type="binding site" evidence="10">
    <location>
        <position position="163"/>
    </location>
    <ligand>
        <name>2-[(2R,5Z)-2-carboxy-4-methylthiazol-5(2H)-ylidene]ethyl phosphate</name>
        <dbReference type="ChEBI" id="CHEBI:62899"/>
    </ligand>
</feature>
<dbReference type="EC" id="2.5.1.3" evidence="10"/>
<dbReference type="Proteomes" id="UP001403385">
    <property type="component" value="Unassembled WGS sequence"/>
</dbReference>
<evidence type="ECO:0000256" key="12">
    <source>
        <dbReference type="RuleBase" id="RU004253"/>
    </source>
</evidence>
<dbReference type="GO" id="GO:0009228">
    <property type="term" value="P:thiamine biosynthetic process"/>
    <property type="evidence" value="ECO:0007669"/>
    <property type="project" value="UniProtKB-KW"/>
</dbReference>
<evidence type="ECO:0000256" key="5">
    <source>
        <dbReference type="ARBA" id="ARBA00022842"/>
    </source>
</evidence>
<dbReference type="AlphaFoldDB" id="A0AAW9RW10"/>